<proteinExistence type="predicted"/>
<keyword evidence="2" id="KW-1185">Reference proteome</keyword>
<evidence type="ECO:0000313" key="1">
    <source>
        <dbReference type="EMBL" id="GAX18077.1"/>
    </source>
</evidence>
<dbReference type="OrthoDB" id="9450571at2759"/>
<protein>
    <submittedName>
        <fullName evidence="1">Uncharacterized protein</fullName>
    </submittedName>
</protein>
<comment type="caution">
    <text evidence="1">The sequence shown here is derived from an EMBL/GenBank/DDBJ whole genome shotgun (WGS) entry which is preliminary data.</text>
</comment>
<evidence type="ECO:0000313" key="2">
    <source>
        <dbReference type="Proteomes" id="UP000198406"/>
    </source>
</evidence>
<name>A0A1Z5JVK7_FISSO</name>
<reference evidence="1 2" key="1">
    <citation type="journal article" date="2015" name="Plant Cell">
        <title>Oil accumulation by the oleaginous diatom Fistulifera solaris as revealed by the genome and transcriptome.</title>
        <authorList>
            <person name="Tanaka T."/>
            <person name="Maeda Y."/>
            <person name="Veluchamy A."/>
            <person name="Tanaka M."/>
            <person name="Abida H."/>
            <person name="Marechal E."/>
            <person name="Bowler C."/>
            <person name="Muto M."/>
            <person name="Sunaga Y."/>
            <person name="Tanaka M."/>
            <person name="Yoshino T."/>
            <person name="Taniguchi T."/>
            <person name="Fukuda Y."/>
            <person name="Nemoto M."/>
            <person name="Matsumoto M."/>
            <person name="Wong P.S."/>
            <person name="Aburatani S."/>
            <person name="Fujibuchi W."/>
        </authorList>
    </citation>
    <scope>NUCLEOTIDE SEQUENCE [LARGE SCALE GENOMIC DNA]</scope>
    <source>
        <strain evidence="1 2">JPCC DA0580</strain>
    </source>
</reference>
<accession>A0A1Z5JVK7</accession>
<sequence>MENAELKPRRRFAVTLLFLLSIAVTSLVLSNTLWISINMVTGSSFSANIVADEMSENESTIVEILPVNESVVIDKLPVKQSVVADALPVNESLTESKSKSKQKHCALLFFGLPRAFESLTLPSLRKNVLPYNQDCHVYVHFYQKEREAAGRSGRGGDIHSDEIYQLKQYVEKIHFLEESEAQFLKKRGEMLRKIRTATDDNGNLLYMPWKEKSFGKDSATNIIKMWHSIESVWNLAEEHAQKEGIRYETIAVLRSDVFFLTPVRLNEFATSNKVVVPGFAKFPVNDRMIYGPYEGVKIWAAERFSRIDEHVRTNEEGYGIHDERLLNRTIFPAIRAALQNEKAIVEHPTMCFLRARVDESVWLNDCDRNVLPSVTKAIGDLNDIAVSVEATLGRSCDGPPKEYNKQVTYLNCPRPSNRDNVTFTNSSLGH</sequence>
<organism evidence="1 2">
    <name type="scientific">Fistulifera solaris</name>
    <name type="common">Oleaginous diatom</name>
    <dbReference type="NCBI Taxonomy" id="1519565"/>
    <lineage>
        <taxon>Eukaryota</taxon>
        <taxon>Sar</taxon>
        <taxon>Stramenopiles</taxon>
        <taxon>Ochrophyta</taxon>
        <taxon>Bacillariophyta</taxon>
        <taxon>Bacillariophyceae</taxon>
        <taxon>Bacillariophycidae</taxon>
        <taxon>Naviculales</taxon>
        <taxon>Naviculaceae</taxon>
        <taxon>Fistulifera</taxon>
    </lineage>
</organism>
<dbReference type="EMBL" id="BDSP01000124">
    <property type="protein sequence ID" value="GAX18077.1"/>
    <property type="molecule type" value="Genomic_DNA"/>
</dbReference>
<gene>
    <name evidence="1" type="ORF">FisN_25Hh052</name>
</gene>
<dbReference type="Proteomes" id="UP000198406">
    <property type="component" value="Unassembled WGS sequence"/>
</dbReference>
<dbReference type="InParanoid" id="A0A1Z5JVK7"/>
<dbReference type="AlphaFoldDB" id="A0A1Z5JVK7"/>